<dbReference type="Gene3D" id="2.130.10.10">
    <property type="entry name" value="YVTN repeat-like/Quinoprotein amine dehydrogenase"/>
    <property type="match status" value="1"/>
</dbReference>
<dbReference type="eggNOG" id="KOG2695">
    <property type="taxonomic scope" value="Eukaryota"/>
</dbReference>
<dbReference type="VEuPathDB" id="FungiDB:MYCFIDRAFT_172077"/>
<protein>
    <submittedName>
        <fullName evidence="1">Uncharacterized protein</fullName>
    </submittedName>
</protein>
<sequence length="514" mass="57957">MHIRRTLPEEGNENDLHFSCSYRAPLFKLAASRGFCKGPVDEFPPALDDTSKLKLERPRLIDPKPAENIYRIATRPTEMLQNSVQLGQRMRGKTCLSKSGWWKDESRQYSWILLGKKAITCGHPNVRDFYKGKYFKIQAAHKVPPDAKYSQSNVTREKKQTRDAKRRKFAEQKSMRGRIHCRLDRSRILATCGLQREIGNKANHYRDEAIVEGWSLERTEITPSVRIILRSPSFLDCQYLPRSRCLATVLGDRNARRYMFFCEDTCISSGRDAMPVTIQERAVDFEAIDGDTPIMFASGDCDRRASAHFRVGPLEGWFTSTVSNAFLHTHSVPSIRHLWTSKVEMSKHNVALAGTGAISVNCLDHGAQICELQLEECEVFSIDWLSGSTLAYGALEETKNARHCVKLWDIRSQGQASRFQKNRRITGVSSIDGSGHNLLISSNISLDLHDLRMTRSIEENALLSIPHTSVGPQLNYDILSPGSKLIAAADQYNNSVHIYSLGTGKHTRTAFLAG</sequence>
<gene>
    <name evidence="1" type="ORF">MYCFIDRAFT_172077</name>
</gene>
<dbReference type="HOGENOM" id="CLU_530099_0_0_1"/>
<organism evidence="1 2">
    <name type="scientific">Pseudocercospora fijiensis (strain CIRAD86)</name>
    <name type="common">Black leaf streak disease fungus</name>
    <name type="synonym">Mycosphaerella fijiensis</name>
    <dbReference type="NCBI Taxonomy" id="383855"/>
    <lineage>
        <taxon>Eukaryota</taxon>
        <taxon>Fungi</taxon>
        <taxon>Dikarya</taxon>
        <taxon>Ascomycota</taxon>
        <taxon>Pezizomycotina</taxon>
        <taxon>Dothideomycetes</taxon>
        <taxon>Dothideomycetidae</taxon>
        <taxon>Mycosphaerellales</taxon>
        <taxon>Mycosphaerellaceae</taxon>
        <taxon>Pseudocercospora</taxon>
    </lineage>
</organism>
<keyword evidence="2" id="KW-1185">Reference proteome</keyword>
<evidence type="ECO:0000313" key="2">
    <source>
        <dbReference type="Proteomes" id="UP000016932"/>
    </source>
</evidence>
<dbReference type="GeneID" id="19332742"/>
<dbReference type="Proteomes" id="UP000016932">
    <property type="component" value="Unassembled WGS sequence"/>
</dbReference>
<accession>M3ANZ8</accession>
<evidence type="ECO:0000313" key="1">
    <source>
        <dbReference type="EMBL" id="EME86306.1"/>
    </source>
</evidence>
<dbReference type="EMBL" id="KB446556">
    <property type="protein sequence ID" value="EME86306.1"/>
    <property type="molecule type" value="Genomic_DNA"/>
</dbReference>
<dbReference type="InterPro" id="IPR015943">
    <property type="entry name" value="WD40/YVTN_repeat-like_dom_sf"/>
</dbReference>
<dbReference type="KEGG" id="pfj:MYCFIDRAFT_172077"/>
<dbReference type="STRING" id="383855.M3ANZ8"/>
<dbReference type="OrthoDB" id="128867at2759"/>
<name>M3ANZ8_PSEFD</name>
<dbReference type="AlphaFoldDB" id="M3ANZ8"/>
<reference evidence="1 2" key="1">
    <citation type="journal article" date="2012" name="PLoS Pathog.">
        <title>Diverse lifestyles and strategies of plant pathogenesis encoded in the genomes of eighteen Dothideomycetes fungi.</title>
        <authorList>
            <person name="Ohm R.A."/>
            <person name="Feau N."/>
            <person name="Henrissat B."/>
            <person name="Schoch C.L."/>
            <person name="Horwitz B.A."/>
            <person name="Barry K.W."/>
            <person name="Condon B.J."/>
            <person name="Copeland A.C."/>
            <person name="Dhillon B."/>
            <person name="Glaser F."/>
            <person name="Hesse C.N."/>
            <person name="Kosti I."/>
            <person name="LaButti K."/>
            <person name="Lindquist E.A."/>
            <person name="Lucas S."/>
            <person name="Salamov A.A."/>
            <person name="Bradshaw R.E."/>
            <person name="Ciuffetti L."/>
            <person name="Hamelin R.C."/>
            <person name="Kema G.H.J."/>
            <person name="Lawrence C."/>
            <person name="Scott J.A."/>
            <person name="Spatafora J.W."/>
            <person name="Turgeon B.G."/>
            <person name="de Wit P.J.G.M."/>
            <person name="Zhong S."/>
            <person name="Goodwin S.B."/>
            <person name="Grigoriev I.V."/>
        </authorList>
    </citation>
    <scope>NUCLEOTIDE SEQUENCE [LARGE SCALE GENOMIC DNA]</scope>
    <source>
        <strain evidence="1 2">CIRAD86</strain>
    </source>
</reference>
<dbReference type="InterPro" id="IPR036322">
    <property type="entry name" value="WD40_repeat_dom_sf"/>
</dbReference>
<proteinExistence type="predicted"/>
<dbReference type="RefSeq" id="XP_007923630.1">
    <property type="nucleotide sequence ID" value="XM_007925439.1"/>
</dbReference>
<dbReference type="SUPFAM" id="SSF50978">
    <property type="entry name" value="WD40 repeat-like"/>
    <property type="match status" value="1"/>
</dbReference>